<evidence type="ECO:0000256" key="1">
    <source>
        <dbReference type="ARBA" id="ARBA00004442"/>
    </source>
</evidence>
<protein>
    <recommendedName>
        <fullName evidence="5">TonB-dependent receptor-like beta-barrel domain-containing protein</fullName>
    </recommendedName>
</protein>
<evidence type="ECO:0000313" key="4">
    <source>
        <dbReference type="EMBL" id="KAA6315045.1"/>
    </source>
</evidence>
<dbReference type="AlphaFoldDB" id="A0A5J4PZS3"/>
<dbReference type="EMBL" id="SNRY01005404">
    <property type="protein sequence ID" value="KAA6315045.1"/>
    <property type="molecule type" value="Genomic_DNA"/>
</dbReference>
<evidence type="ECO:0000256" key="3">
    <source>
        <dbReference type="ARBA" id="ARBA00023237"/>
    </source>
</evidence>
<gene>
    <name evidence="4" type="ORF">EZS27_034436</name>
</gene>
<name>A0A5J4PZS3_9ZZZZ</name>
<comment type="subcellular location">
    <subcellularLocation>
        <location evidence="1">Cell outer membrane</location>
    </subcellularLocation>
</comment>
<comment type="caution">
    <text evidence="4">The sequence shown here is derived from an EMBL/GenBank/DDBJ whole genome shotgun (WGS) entry which is preliminary data.</text>
</comment>
<dbReference type="Gene3D" id="2.40.170.20">
    <property type="entry name" value="TonB-dependent receptor, beta-barrel domain"/>
    <property type="match status" value="1"/>
</dbReference>
<organism evidence="4">
    <name type="scientific">termite gut metagenome</name>
    <dbReference type="NCBI Taxonomy" id="433724"/>
    <lineage>
        <taxon>unclassified sequences</taxon>
        <taxon>metagenomes</taxon>
        <taxon>organismal metagenomes</taxon>
    </lineage>
</organism>
<dbReference type="SUPFAM" id="SSF56935">
    <property type="entry name" value="Porins"/>
    <property type="match status" value="1"/>
</dbReference>
<evidence type="ECO:0008006" key="5">
    <source>
        <dbReference type="Google" id="ProtNLM"/>
    </source>
</evidence>
<reference evidence="4" key="1">
    <citation type="submission" date="2019-03" db="EMBL/GenBank/DDBJ databases">
        <title>Single cell metagenomics reveals metabolic interactions within the superorganism composed of flagellate Streblomastix strix and complex community of Bacteroidetes bacteria on its surface.</title>
        <authorList>
            <person name="Treitli S.C."/>
            <person name="Kolisko M."/>
            <person name="Husnik F."/>
            <person name="Keeling P."/>
            <person name="Hampl V."/>
        </authorList>
    </citation>
    <scope>NUCLEOTIDE SEQUENCE</scope>
    <source>
        <strain evidence="4">STM</strain>
    </source>
</reference>
<accession>A0A5J4PZS3</accession>
<dbReference type="InterPro" id="IPR036942">
    <property type="entry name" value="Beta-barrel_TonB_sf"/>
</dbReference>
<proteinExistence type="predicted"/>
<keyword evidence="3" id="KW-0998">Cell outer membrane</keyword>
<dbReference type="GO" id="GO:0009279">
    <property type="term" value="C:cell outer membrane"/>
    <property type="evidence" value="ECO:0007669"/>
    <property type="project" value="UniProtKB-SubCell"/>
</dbReference>
<keyword evidence="2" id="KW-0472">Membrane</keyword>
<sequence>MENYSSGVDPQLQYSRIPGAGLGVFLNQPWLSLISKATYIQRDNYRSTINFANPNQSAASDDLIIREMAHYDVRTIGWTTDAIVGPFNGFSLHYLLTIQNPTYQNFSGTLPFKSGSKDYNFNDKIVSGISQVLMEIDPSYTWKDLRLWASARYFSKQTVNRSNTLYIAPRWETFAGLNYQVNPSLSISATVVNLLNQSGISGSVDATDLYTEEEAKDYINRAGGLLMTGTYIRPFTVEFGLKYNF</sequence>
<evidence type="ECO:0000256" key="2">
    <source>
        <dbReference type="ARBA" id="ARBA00023136"/>
    </source>
</evidence>